<dbReference type="STRING" id="221126.SAMN04489722_11284"/>
<gene>
    <name evidence="3" type="ORF">JCM19274_1669</name>
</gene>
<dbReference type="GO" id="GO:0005737">
    <property type="term" value="C:cytoplasm"/>
    <property type="evidence" value="ECO:0007669"/>
    <property type="project" value="TreeGrafter"/>
</dbReference>
<dbReference type="Gene3D" id="3.30.930.10">
    <property type="entry name" value="Bira Bifunctional Protein, Domain 2"/>
    <property type="match status" value="1"/>
</dbReference>
<dbReference type="PANTHER" id="PTHR12835:SF5">
    <property type="entry name" value="BIOTIN--PROTEIN LIGASE"/>
    <property type="match status" value="1"/>
</dbReference>
<name>A0A090X6K5_9FLAO</name>
<dbReference type="CDD" id="cd16442">
    <property type="entry name" value="BPL"/>
    <property type="match status" value="1"/>
</dbReference>
<feature type="domain" description="BPL/LPL catalytic" evidence="2">
    <location>
        <begin position="1"/>
        <end position="178"/>
    </location>
</feature>
<organism evidence="3 4">
    <name type="scientific">Algibacter lectus</name>
    <dbReference type="NCBI Taxonomy" id="221126"/>
    <lineage>
        <taxon>Bacteria</taxon>
        <taxon>Pseudomonadati</taxon>
        <taxon>Bacteroidota</taxon>
        <taxon>Flavobacteriia</taxon>
        <taxon>Flavobacteriales</taxon>
        <taxon>Flavobacteriaceae</taxon>
        <taxon>Algibacter</taxon>
    </lineage>
</organism>
<dbReference type="InterPro" id="IPR004408">
    <property type="entry name" value="Biotin_CoA_COase_ligase"/>
</dbReference>
<evidence type="ECO:0000259" key="2">
    <source>
        <dbReference type="PROSITE" id="PS51733"/>
    </source>
</evidence>
<sequence length="244" mass="27247">MRIIKLDAINSTNSYLRELISKGNVEDFTVVSTKNQTKGRGQMGGTVWESKTAKNLTFSVFKDVSRIETDQAFYISVVTALAIIKTLKELGIPKLSVKWPNDILSENKKICGVLIENVIKQSQLKASIIGIGLNVNQTEFENLTKASSLKSISGRVFVLDEVLVALVLNLEYYFGILETGDFKVLKKEYEANLFRKNKPSTFKDAEGSMFSGFIKGTSPEGKLVVLLEDEIIKTFDLKEISLLY</sequence>
<dbReference type="EMBL" id="BBNU01000016">
    <property type="protein sequence ID" value="GAL81442.1"/>
    <property type="molecule type" value="Genomic_DNA"/>
</dbReference>
<dbReference type="GO" id="GO:0004077">
    <property type="term" value="F:biotin--[biotin carboxyl-carrier protein] ligase activity"/>
    <property type="evidence" value="ECO:0007669"/>
    <property type="project" value="InterPro"/>
</dbReference>
<evidence type="ECO:0000313" key="3">
    <source>
        <dbReference type="EMBL" id="GAL81442.1"/>
    </source>
</evidence>
<dbReference type="SUPFAM" id="SSF55681">
    <property type="entry name" value="Class II aaRS and biotin synthetases"/>
    <property type="match status" value="1"/>
</dbReference>
<dbReference type="Proteomes" id="UP000029643">
    <property type="component" value="Unassembled WGS sequence"/>
</dbReference>
<evidence type="ECO:0000313" key="4">
    <source>
        <dbReference type="Proteomes" id="UP000029643"/>
    </source>
</evidence>
<proteinExistence type="predicted"/>
<dbReference type="RefSeq" id="WP_042499774.1">
    <property type="nucleotide sequence ID" value="NZ_BBNU01000016.1"/>
</dbReference>
<dbReference type="InterPro" id="IPR045864">
    <property type="entry name" value="aa-tRNA-synth_II/BPL/LPL"/>
</dbReference>
<accession>A0A090X6K5</accession>
<dbReference type="PROSITE" id="PS51733">
    <property type="entry name" value="BPL_LPL_CATALYTIC"/>
    <property type="match status" value="1"/>
</dbReference>
<protein>
    <submittedName>
        <fullName evidence="3">Biotin-protein ligase</fullName>
    </submittedName>
</protein>
<reference evidence="3 4" key="1">
    <citation type="journal article" date="2014" name="Genome Announc.">
        <title>Draft Genome Sequences of Marine Flavobacterium Algibacter lectus Strains SS8 and NR4.</title>
        <authorList>
            <person name="Takatani N."/>
            <person name="Nakanishi M."/>
            <person name="Meirelles P."/>
            <person name="Mino S."/>
            <person name="Suda W."/>
            <person name="Oshima K."/>
            <person name="Hattori M."/>
            <person name="Ohkuma M."/>
            <person name="Hosokawa M."/>
            <person name="Miyashita K."/>
            <person name="Thompson F.L."/>
            <person name="Niwa A."/>
            <person name="Sawabe T."/>
            <person name="Sawabe T."/>
        </authorList>
    </citation>
    <scope>NUCLEOTIDE SEQUENCE [LARGE SCALE GENOMIC DNA]</scope>
    <source>
        <strain evidence="4">JCM19274</strain>
    </source>
</reference>
<dbReference type="InterPro" id="IPR004143">
    <property type="entry name" value="BPL_LPL_catalytic"/>
</dbReference>
<evidence type="ECO:0000256" key="1">
    <source>
        <dbReference type="ARBA" id="ARBA00022598"/>
    </source>
</evidence>
<dbReference type="PANTHER" id="PTHR12835">
    <property type="entry name" value="BIOTIN PROTEIN LIGASE"/>
    <property type="match status" value="1"/>
</dbReference>
<dbReference type="AlphaFoldDB" id="A0A090X6K5"/>
<dbReference type="NCBIfam" id="TIGR00121">
    <property type="entry name" value="birA_ligase"/>
    <property type="match status" value="1"/>
</dbReference>
<dbReference type="Pfam" id="PF03099">
    <property type="entry name" value="BPL_LplA_LipB"/>
    <property type="match status" value="1"/>
</dbReference>
<keyword evidence="1 3" id="KW-0436">Ligase</keyword>
<comment type="caution">
    <text evidence="3">The sequence shown here is derived from an EMBL/GenBank/DDBJ whole genome shotgun (WGS) entry which is preliminary data.</text>
</comment>